<dbReference type="EMBL" id="JBHMCE010000010">
    <property type="protein sequence ID" value="MFB9531222.1"/>
    <property type="molecule type" value="Genomic_DNA"/>
</dbReference>
<reference evidence="2 3" key="1">
    <citation type="submission" date="2024-09" db="EMBL/GenBank/DDBJ databases">
        <authorList>
            <person name="Sun Q."/>
            <person name="Mori K."/>
        </authorList>
    </citation>
    <scope>NUCLEOTIDE SEQUENCE [LARGE SCALE GENOMIC DNA]</scope>
    <source>
        <strain evidence="2 3">JCM 3323</strain>
    </source>
</reference>
<comment type="caution">
    <text evidence="2">The sequence shown here is derived from an EMBL/GenBank/DDBJ whole genome shotgun (WGS) entry which is preliminary data.</text>
</comment>
<dbReference type="Gene3D" id="1.10.260.40">
    <property type="entry name" value="lambda repressor-like DNA-binding domains"/>
    <property type="match status" value="1"/>
</dbReference>
<accession>A0ABV5Q6V9</accession>
<organism evidence="2 3">
    <name type="scientific">Nonomuraea roseola</name>
    <dbReference type="NCBI Taxonomy" id="46179"/>
    <lineage>
        <taxon>Bacteria</taxon>
        <taxon>Bacillati</taxon>
        <taxon>Actinomycetota</taxon>
        <taxon>Actinomycetes</taxon>
        <taxon>Streptosporangiales</taxon>
        <taxon>Streptosporangiaceae</taxon>
        <taxon>Nonomuraea</taxon>
    </lineage>
</organism>
<dbReference type="PROSITE" id="PS50943">
    <property type="entry name" value="HTH_CROC1"/>
    <property type="match status" value="1"/>
</dbReference>
<feature type="domain" description="HTH cro/C1-type" evidence="1">
    <location>
        <begin position="35"/>
        <end position="95"/>
    </location>
</feature>
<dbReference type="RefSeq" id="WP_346116759.1">
    <property type="nucleotide sequence ID" value="NZ_BAAAXC010000004.1"/>
</dbReference>
<dbReference type="CDD" id="cd00093">
    <property type="entry name" value="HTH_XRE"/>
    <property type="match status" value="1"/>
</dbReference>
<dbReference type="InterPro" id="IPR001387">
    <property type="entry name" value="Cro/C1-type_HTH"/>
</dbReference>
<protein>
    <submittedName>
        <fullName evidence="2">Helix-turn-helix domain-containing protein</fullName>
    </submittedName>
</protein>
<gene>
    <name evidence="2" type="ORF">ACFFRN_31880</name>
</gene>
<evidence type="ECO:0000313" key="2">
    <source>
        <dbReference type="EMBL" id="MFB9531222.1"/>
    </source>
</evidence>
<evidence type="ECO:0000259" key="1">
    <source>
        <dbReference type="PROSITE" id="PS50943"/>
    </source>
</evidence>
<dbReference type="Proteomes" id="UP001589646">
    <property type="component" value="Unassembled WGS sequence"/>
</dbReference>
<name>A0ABV5Q6V9_9ACTN</name>
<dbReference type="SUPFAM" id="SSF47413">
    <property type="entry name" value="lambda repressor-like DNA-binding domains"/>
    <property type="match status" value="1"/>
</dbReference>
<proteinExistence type="predicted"/>
<keyword evidence="3" id="KW-1185">Reference proteome</keyword>
<dbReference type="InterPro" id="IPR010982">
    <property type="entry name" value="Lambda_DNA-bd_dom_sf"/>
</dbReference>
<sequence length="229" mass="24735">MDLSVRTPRAERTSVPGSSATPWTAAYTLLVADNVRHHRTRQGLSVQKLADRCTAMGLPMERSNLAKLESGHRASVTVPELLVLAHALNTPPLLLLAPLGRADSVEILPGVEAAPQEAVFWLDGTAPLVHGDDEGADARAELQSLRDHQRLVDEWSAHTRAARAARARAEDEKDPHRAAWAEAARAQAEQAGHAADKIGHLRESIRLRGLPLPDVPPGLTHLDGHPFSS</sequence>
<evidence type="ECO:0000313" key="3">
    <source>
        <dbReference type="Proteomes" id="UP001589646"/>
    </source>
</evidence>